<keyword evidence="4 5" id="KW-0067">ATP-binding</keyword>
<dbReference type="PANTHER" id="PTHR11070">
    <property type="entry name" value="UVRD / RECB / PCRA DNA HELICASE FAMILY MEMBER"/>
    <property type="match status" value="1"/>
</dbReference>
<gene>
    <name evidence="8" type="ORF">ABQ292_05700</name>
</gene>
<feature type="domain" description="UvrD-like helicase ATP-binding" evidence="7">
    <location>
        <begin position="220"/>
        <end position="571"/>
    </location>
</feature>
<sequence>MSATPTDTTTAATATDPVLAAERAHLALAGDCLTEMRTAASAVVDAGVDAWASERLGAARADRLRSLAADPGVPAFFGRTDTAEETFHIGRRHLRDAAGSPVVIDWRAPMSRPFYRASAADPQGLVRRRRFGFSGGELTGYEDELLAAGEEGDGTLLRDGTPSRVLLSETSSRVLLSETSSRVLLSETSSRVLLSETSSRVLLHEIERPRSGPMRDIVATVQPDQDEIVRAPLAESVCVQGAPGTGKTAVGLHRAAYLLYTHGGQLARTGVLVVGPNRAFLRYIEQVLPTLGEVDVEQTTVAGLTGRVPVRAQDRPEVAVLKGDARMAEVLARALWGSIAKPADDVLVPLAGRRYRVPVERLKRHVDDLRRRGRVPDDQQRLHHAAGRERLALLLAEDARRQKEEAGGSPTDAETRRAARSPEVRAFCDAVWPAWDAAGLVAALLTDPAVLARAARGLLTDDEQALLHRPPARAVRTTPWTEADAVLVDEAAGLIERTSGYGHVVVDEAQDLSPMQCRAVARRLAAGSLTVLGDLAQATSPWSPSEWAPTLAGLGRPGTAVRPLTRGYRVPGEVLDYANRLLPVIAPGLPAASAVRRGSGSLAVRPVTDLAGPLAVVVAELAAEEGSIGIVCADAAVPDVARLLHDAGLPAAVLDDDATAARVAVVPATLAKGLEFDAVVVADPAAIAAAEPRGLNRLYVVLTRAVSTLVVLHRDDLPAPLVC</sequence>
<protein>
    <submittedName>
        <fullName evidence="8">AAA family ATPase</fullName>
    </submittedName>
</protein>
<dbReference type="Proteomes" id="UP001560045">
    <property type="component" value="Unassembled WGS sequence"/>
</dbReference>
<keyword evidence="9" id="KW-1185">Reference proteome</keyword>
<dbReference type="Pfam" id="PF13538">
    <property type="entry name" value="UvrD_C_2"/>
    <property type="match status" value="1"/>
</dbReference>
<dbReference type="InterPro" id="IPR000212">
    <property type="entry name" value="DNA_helicase_UvrD/REP"/>
</dbReference>
<accession>A0ABV3XBD0</accession>
<dbReference type="EMBL" id="JBFNXQ010000011">
    <property type="protein sequence ID" value="MEX5717859.1"/>
    <property type="molecule type" value="Genomic_DNA"/>
</dbReference>
<dbReference type="RefSeq" id="WP_369204136.1">
    <property type="nucleotide sequence ID" value="NZ_JBFNXQ010000011.1"/>
</dbReference>
<organism evidence="8 9">
    <name type="scientific">Geodermatophilus maliterrae</name>
    <dbReference type="NCBI Taxonomy" id="3162531"/>
    <lineage>
        <taxon>Bacteria</taxon>
        <taxon>Bacillati</taxon>
        <taxon>Actinomycetota</taxon>
        <taxon>Actinomycetes</taxon>
        <taxon>Geodermatophilales</taxon>
        <taxon>Geodermatophilaceae</taxon>
        <taxon>Geodermatophilus</taxon>
    </lineage>
</organism>
<evidence type="ECO:0000256" key="4">
    <source>
        <dbReference type="ARBA" id="ARBA00022840"/>
    </source>
</evidence>
<evidence type="ECO:0000256" key="6">
    <source>
        <dbReference type="SAM" id="MobiDB-lite"/>
    </source>
</evidence>
<feature type="region of interest" description="Disordered" evidence="6">
    <location>
        <begin position="401"/>
        <end position="420"/>
    </location>
</feature>
<evidence type="ECO:0000259" key="7">
    <source>
        <dbReference type="PROSITE" id="PS51198"/>
    </source>
</evidence>
<dbReference type="PANTHER" id="PTHR11070:SF45">
    <property type="entry name" value="DNA 3'-5' HELICASE"/>
    <property type="match status" value="1"/>
</dbReference>
<evidence type="ECO:0000256" key="1">
    <source>
        <dbReference type="ARBA" id="ARBA00022741"/>
    </source>
</evidence>
<proteinExistence type="predicted"/>
<dbReference type="PROSITE" id="PS51198">
    <property type="entry name" value="UVRD_HELICASE_ATP_BIND"/>
    <property type="match status" value="1"/>
</dbReference>
<feature type="binding site" evidence="5">
    <location>
        <begin position="241"/>
        <end position="248"/>
    </location>
    <ligand>
        <name>ATP</name>
        <dbReference type="ChEBI" id="CHEBI:30616"/>
    </ligand>
</feature>
<reference evidence="8 9" key="1">
    <citation type="submission" date="2024-06" db="EMBL/GenBank/DDBJ databases">
        <title>Draft genome sequence of Geodermatophilus badlandi, a novel member of the Geodermatophilaceae isolated from badland sedimentary rocks in the Red desert, Wyoming, USA.</title>
        <authorList>
            <person name="Ben Tekaya S."/>
            <person name="Nouioui I."/>
            <person name="Flores G.M."/>
            <person name="Shaal M.N."/>
            <person name="Bredoire F."/>
            <person name="Basile F."/>
            <person name="Van Diepen L."/>
            <person name="Ward N.L."/>
        </authorList>
    </citation>
    <scope>NUCLEOTIDE SEQUENCE [LARGE SCALE GENOMIC DNA]</scope>
    <source>
        <strain evidence="8 9">WL48A</strain>
    </source>
</reference>
<evidence type="ECO:0000256" key="3">
    <source>
        <dbReference type="ARBA" id="ARBA00022806"/>
    </source>
</evidence>
<name>A0ABV3XBD0_9ACTN</name>
<keyword evidence="2 5" id="KW-0378">Hydrolase</keyword>
<dbReference type="Pfam" id="PF13245">
    <property type="entry name" value="AAA_19"/>
    <property type="match status" value="1"/>
</dbReference>
<evidence type="ECO:0000256" key="2">
    <source>
        <dbReference type="ARBA" id="ARBA00022801"/>
    </source>
</evidence>
<comment type="caution">
    <text evidence="8">The sequence shown here is derived from an EMBL/GenBank/DDBJ whole genome shotgun (WGS) entry which is preliminary data.</text>
</comment>
<keyword evidence="3 5" id="KW-0347">Helicase</keyword>
<dbReference type="Gene3D" id="3.40.50.300">
    <property type="entry name" value="P-loop containing nucleotide triphosphate hydrolases"/>
    <property type="match status" value="2"/>
</dbReference>
<evidence type="ECO:0000313" key="9">
    <source>
        <dbReference type="Proteomes" id="UP001560045"/>
    </source>
</evidence>
<dbReference type="InterPro" id="IPR027417">
    <property type="entry name" value="P-loop_NTPase"/>
</dbReference>
<dbReference type="InterPro" id="IPR014016">
    <property type="entry name" value="UvrD-like_ATP-bd"/>
</dbReference>
<dbReference type="InterPro" id="IPR027785">
    <property type="entry name" value="UvrD-like_helicase_C"/>
</dbReference>
<dbReference type="SUPFAM" id="SSF52540">
    <property type="entry name" value="P-loop containing nucleoside triphosphate hydrolases"/>
    <property type="match status" value="1"/>
</dbReference>
<evidence type="ECO:0000313" key="8">
    <source>
        <dbReference type="EMBL" id="MEX5717859.1"/>
    </source>
</evidence>
<evidence type="ECO:0000256" key="5">
    <source>
        <dbReference type="PROSITE-ProRule" id="PRU00560"/>
    </source>
</evidence>
<keyword evidence="1 5" id="KW-0547">Nucleotide-binding</keyword>